<keyword evidence="2" id="KW-1185">Reference proteome</keyword>
<reference evidence="1" key="1">
    <citation type="journal article" date="2019" name="bioRxiv">
        <title>The Genome of the Zebra Mussel, Dreissena polymorpha: A Resource for Invasive Species Research.</title>
        <authorList>
            <person name="McCartney M.A."/>
            <person name="Auch B."/>
            <person name="Kono T."/>
            <person name="Mallez S."/>
            <person name="Zhang Y."/>
            <person name="Obille A."/>
            <person name="Becker A."/>
            <person name="Abrahante J.E."/>
            <person name="Garbe J."/>
            <person name="Badalamenti J.P."/>
            <person name="Herman A."/>
            <person name="Mangelson H."/>
            <person name="Liachko I."/>
            <person name="Sullivan S."/>
            <person name="Sone E.D."/>
            <person name="Koren S."/>
            <person name="Silverstein K.A.T."/>
            <person name="Beckman K.B."/>
            <person name="Gohl D.M."/>
        </authorList>
    </citation>
    <scope>NUCLEOTIDE SEQUENCE</scope>
    <source>
        <strain evidence="1">Duluth1</strain>
        <tissue evidence="1">Whole animal</tissue>
    </source>
</reference>
<protein>
    <submittedName>
        <fullName evidence="1">Uncharacterized protein</fullName>
    </submittedName>
</protein>
<reference evidence="1" key="2">
    <citation type="submission" date="2020-11" db="EMBL/GenBank/DDBJ databases">
        <authorList>
            <person name="McCartney M.A."/>
            <person name="Auch B."/>
            <person name="Kono T."/>
            <person name="Mallez S."/>
            <person name="Becker A."/>
            <person name="Gohl D.M."/>
            <person name="Silverstein K.A.T."/>
            <person name="Koren S."/>
            <person name="Bechman K.B."/>
            <person name="Herman A."/>
            <person name="Abrahante J.E."/>
            <person name="Garbe J."/>
        </authorList>
    </citation>
    <scope>NUCLEOTIDE SEQUENCE</scope>
    <source>
        <strain evidence="1">Duluth1</strain>
        <tissue evidence="1">Whole animal</tissue>
    </source>
</reference>
<dbReference type="AlphaFoldDB" id="A0A9D4CNJ6"/>
<evidence type="ECO:0000313" key="2">
    <source>
        <dbReference type="Proteomes" id="UP000828390"/>
    </source>
</evidence>
<sequence length="77" mass="8465">MMNNSSESIVCLVEPCHDTTCAVLVDSYHAGLASNQGFATTCKNRLTTVGVLFENINAKVILKELPKCGYCRYVKYS</sequence>
<evidence type="ECO:0000313" key="1">
    <source>
        <dbReference type="EMBL" id="KAH3728718.1"/>
    </source>
</evidence>
<comment type="caution">
    <text evidence="1">The sequence shown here is derived from an EMBL/GenBank/DDBJ whole genome shotgun (WGS) entry which is preliminary data.</text>
</comment>
<gene>
    <name evidence="1" type="ORF">DPMN_054678</name>
</gene>
<organism evidence="1 2">
    <name type="scientific">Dreissena polymorpha</name>
    <name type="common">Zebra mussel</name>
    <name type="synonym">Mytilus polymorpha</name>
    <dbReference type="NCBI Taxonomy" id="45954"/>
    <lineage>
        <taxon>Eukaryota</taxon>
        <taxon>Metazoa</taxon>
        <taxon>Spiralia</taxon>
        <taxon>Lophotrochozoa</taxon>
        <taxon>Mollusca</taxon>
        <taxon>Bivalvia</taxon>
        <taxon>Autobranchia</taxon>
        <taxon>Heteroconchia</taxon>
        <taxon>Euheterodonta</taxon>
        <taxon>Imparidentia</taxon>
        <taxon>Neoheterodontei</taxon>
        <taxon>Myida</taxon>
        <taxon>Dreissenoidea</taxon>
        <taxon>Dreissenidae</taxon>
        <taxon>Dreissena</taxon>
    </lineage>
</organism>
<proteinExistence type="predicted"/>
<name>A0A9D4CNJ6_DREPO</name>
<dbReference type="Proteomes" id="UP000828390">
    <property type="component" value="Unassembled WGS sequence"/>
</dbReference>
<accession>A0A9D4CNJ6</accession>
<dbReference type="EMBL" id="JAIWYP010000012">
    <property type="protein sequence ID" value="KAH3728718.1"/>
    <property type="molecule type" value="Genomic_DNA"/>
</dbReference>